<dbReference type="Proteomes" id="UP001164929">
    <property type="component" value="Chromosome 16"/>
</dbReference>
<accession>A0AAD6LLS5</accession>
<gene>
    <name evidence="2" type="ORF">NC653_037081</name>
</gene>
<name>A0AAD6LLS5_9ROSI</name>
<organism evidence="2 3">
    <name type="scientific">Populus alba x Populus x berolinensis</name>
    <dbReference type="NCBI Taxonomy" id="444605"/>
    <lineage>
        <taxon>Eukaryota</taxon>
        <taxon>Viridiplantae</taxon>
        <taxon>Streptophyta</taxon>
        <taxon>Embryophyta</taxon>
        <taxon>Tracheophyta</taxon>
        <taxon>Spermatophyta</taxon>
        <taxon>Magnoliopsida</taxon>
        <taxon>eudicotyledons</taxon>
        <taxon>Gunneridae</taxon>
        <taxon>Pentapetalae</taxon>
        <taxon>rosids</taxon>
        <taxon>fabids</taxon>
        <taxon>Malpighiales</taxon>
        <taxon>Salicaceae</taxon>
        <taxon>Saliceae</taxon>
        <taxon>Populus</taxon>
    </lineage>
</organism>
<feature type="compositionally biased region" description="Polar residues" evidence="1">
    <location>
        <begin position="40"/>
        <end position="52"/>
    </location>
</feature>
<reference evidence="2 3" key="1">
    <citation type="journal article" date="2023" name="Mol. Ecol. Resour.">
        <title>Chromosome-level genome assembly of a triploid poplar Populus alba 'Berolinensis'.</title>
        <authorList>
            <person name="Chen S."/>
            <person name="Yu Y."/>
            <person name="Wang X."/>
            <person name="Wang S."/>
            <person name="Zhang T."/>
            <person name="Zhou Y."/>
            <person name="He R."/>
            <person name="Meng N."/>
            <person name="Wang Y."/>
            <person name="Liu W."/>
            <person name="Liu Z."/>
            <person name="Liu J."/>
            <person name="Guo Q."/>
            <person name="Huang H."/>
            <person name="Sederoff R.R."/>
            <person name="Wang G."/>
            <person name="Qu G."/>
            <person name="Chen S."/>
        </authorList>
    </citation>
    <scope>NUCLEOTIDE SEQUENCE [LARGE SCALE GENOMIC DNA]</scope>
    <source>
        <strain evidence="2">SC-2020</strain>
    </source>
</reference>
<dbReference type="AlphaFoldDB" id="A0AAD6LLS5"/>
<sequence length="110" mass="11832">MFGFLLAMTTTTTTITNNNTTNECLQNLFESAERRLSTVNSSALKCRSSPSSSDDETTKPTSLSLHQEGRRALVAALLSTAVGIYVCDVAEAASTSRRANIQNSTNPRNT</sequence>
<feature type="region of interest" description="Disordered" evidence="1">
    <location>
        <begin position="40"/>
        <end position="66"/>
    </location>
</feature>
<keyword evidence="3" id="KW-1185">Reference proteome</keyword>
<dbReference type="EMBL" id="JAQIZT010000016">
    <property type="protein sequence ID" value="KAJ6969301.1"/>
    <property type="molecule type" value="Genomic_DNA"/>
</dbReference>
<evidence type="ECO:0000256" key="1">
    <source>
        <dbReference type="SAM" id="MobiDB-lite"/>
    </source>
</evidence>
<evidence type="ECO:0000313" key="2">
    <source>
        <dbReference type="EMBL" id="KAJ6969301.1"/>
    </source>
</evidence>
<proteinExistence type="predicted"/>
<comment type="caution">
    <text evidence="2">The sequence shown here is derived from an EMBL/GenBank/DDBJ whole genome shotgun (WGS) entry which is preliminary data.</text>
</comment>
<evidence type="ECO:0000313" key="3">
    <source>
        <dbReference type="Proteomes" id="UP001164929"/>
    </source>
</evidence>
<protein>
    <submittedName>
        <fullName evidence="2">Uncharacterized protein</fullName>
    </submittedName>
</protein>